<dbReference type="AlphaFoldDB" id="A0A1H8BXN3"/>
<feature type="non-terminal residue" evidence="1">
    <location>
        <position position="1"/>
    </location>
</feature>
<sequence length="29" mass="3040">LGVSNGNGFTNYHTISGGWSTFAARLQLA</sequence>
<evidence type="ECO:0000313" key="2">
    <source>
        <dbReference type="Proteomes" id="UP000183015"/>
    </source>
</evidence>
<protein>
    <submittedName>
        <fullName evidence="1">Uncharacterized protein</fullName>
    </submittedName>
</protein>
<reference evidence="2" key="1">
    <citation type="submission" date="2016-10" db="EMBL/GenBank/DDBJ databases">
        <authorList>
            <person name="Varghese N."/>
        </authorList>
    </citation>
    <scope>NUCLEOTIDE SEQUENCE [LARGE SCALE GENOMIC DNA]</scope>
    <source>
        <strain evidence="2">DSM 45096 / BCRC 16803 / CGMCC 4.1857 / CIP 109030 / JCM 12277 / KCTC 19219 / NBRC 100920 / 33214</strain>
    </source>
</reference>
<name>A0A1H8BXN3_STRJI</name>
<gene>
    <name evidence="1" type="ORF">SAMN05414137_1902</name>
</gene>
<proteinExistence type="predicted"/>
<keyword evidence="2" id="KW-1185">Reference proteome</keyword>
<accession>A0A1H8BXN3</accession>
<dbReference type="Proteomes" id="UP000183015">
    <property type="component" value="Unassembled WGS sequence"/>
</dbReference>
<dbReference type="EMBL" id="FOAZ01000090">
    <property type="protein sequence ID" value="SEM87655.1"/>
    <property type="molecule type" value="Genomic_DNA"/>
</dbReference>
<evidence type="ECO:0000313" key="1">
    <source>
        <dbReference type="EMBL" id="SEM87655.1"/>
    </source>
</evidence>
<organism evidence="1 2">
    <name type="scientific">Streptacidiphilus jiangxiensis</name>
    <dbReference type="NCBI Taxonomy" id="235985"/>
    <lineage>
        <taxon>Bacteria</taxon>
        <taxon>Bacillati</taxon>
        <taxon>Actinomycetota</taxon>
        <taxon>Actinomycetes</taxon>
        <taxon>Kitasatosporales</taxon>
        <taxon>Streptomycetaceae</taxon>
        <taxon>Streptacidiphilus</taxon>
    </lineage>
</organism>